<dbReference type="Proteomes" id="UP000093044">
    <property type="component" value="Chromosome"/>
</dbReference>
<dbReference type="GO" id="GO:0004222">
    <property type="term" value="F:metalloendopeptidase activity"/>
    <property type="evidence" value="ECO:0007669"/>
    <property type="project" value="InterPro"/>
</dbReference>
<dbReference type="EMBL" id="CP016757">
    <property type="protein sequence ID" value="ANZ44272.1"/>
    <property type="molecule type" value="Genomic_DNA"/>
</dbReference>
<feature type="signal peptide" evidence="8">
    <location>
        <begin position="1"/>
        <end position="28"/>
    </location>
</feature>
<dbReference type="GO" id="GO:0005886">
    <property type="term" value="C:plasma membrane"/>
    <property type="evidence" value="ECO:0007669"/>
    <property type="project" value="TreeGrafter"/>
</dbReference>
<dbReference type="InterPro" id="IPR008753">
    <property type="entry name" value="Peptidase_M13_N"/>
</dbReference>
<reference evidence="11" key="1">
    <citation type="submission" date="2016-08" db="EMBL/GenBank/DDBJ databases">
        <title>Complete genome of Cloacibacillus porcorum.</title>
        <authorList>
            <person name="Looft T."/>
            <person name="Bayles D.O."/>
            <person name="Alt D.P."/>
        </authorList>
    </citation>
    <scope>NUCLEOTIDE SEQUENCE [LARGE SCALE GENOMIC DNA]</scope>
    <source>
        <strain evidence="11">CL-84</strain>
    </source>
</reference>
<evidence type="ECO:0000256" key="5">
    <source>
        <dbReference type="ARBA" id="ARBA00022801"/>
    </source>
</evidence>
<dbReference type="KEGG" id="cpor:BED41_03715"/>
<dbReference type="SUPFAM" id="SSF55486">
    <property type="entry name" value="Metalloproteases ('zincins'), catalytic domain"/>
    <property type="match status" value="1"/>
</dbReference>
<evidence type="ECO:0000256" key="1">
    <source>
        <dbReference type="ARBA" id="ARBA00001947"/>
    </source>
</evidence>
<keyword evidence="4" id="KW-0479">Metal-binding</keyword>
<dbReference type="InterPro" id="IPR000718">
    <property type="entry name" value="Peptidase_M13"/>
</dbReference>
<dbReference type="Gene3D" id="3.40.390.10">
    <property type="entry name" value="Collagenase (Catalytic Domain)"/>
    <property type="match status" value="1"/>
</dbReference>
<evidence type="ECO:0000313" key="12">
    <source>
        <dbReference type="Proteomes" id="UP000093044"/>
    </source>
</evidence>
<dbReference type="PANTHER" id="PTHR11733:SF167">
    <property type="entry name" value="FI17812P1-RELATED"/>
    <property type="match status" value="1"/>
</dbReference>
<dbReference type="PROSITE" id="PS51885">
    <property type="entry name" value="NEPRILYSIN"/>
    <property type="match status" value="1"/>
</dbReference>
<dbReference type="AlphaFoldDB" id="A0A1B2I2U2"/>
<dbReference type="InterPro" id="IPR042089">
    <property type="entry name" value="Peptidase_M13_dom_2"/>
</dbReference>
<dbReference type="GeneID" id="83056960"/>
<evidence type="ECO:0000256" key="3">
    <source>
        <dbReference type="ARBA" id="ARBA00022670"/>
    </source>
</evidence>
<dbReference type="PRINTS" id="PR00786">
    <property type="entry name" value="NEPRILYSIN"/>
</dbReference>
<keyword evidence="8" id="KW-0732">Signal</keyword>
<accession>A0A1B2I2U2</accession>
<keyword evidence="3" id="KW-0645">Protease</keyword>
<dbReference type="InterPro" id="IPR024079">
    <property type="entry name" value="MetalloPept_cat_dom_sf"/>
</dbReference>
<gene>
    <name evidence="11" type="ORF">BED41_03715</name>
</gene>
<organism evidence="11 12">
    <name type="scientific">Cloacibacillus porcorum</name>
    <dbReference type="NCBI Taxonomy" id="1197717"/>
    <lineage>
        <taxon>Bacteria</taxon>
        <taxon>Thermotogati</taxon>
        <taxon>Synergistota</taxon>
        <taxon>Synergistia</taxon>
        <taxon>Synergistales</taxon>
        <taxon>Synergistaceae</taxon>
        <taxon>Cloacibacillus</taxon>
    </lineage>
</organism>
<evidence type="ECO:0008006" key="13">
    <source>
        <dbReference type="Google" id="ProtNLM"/>
    </source>
</evidence>
<dbReference type="OrthoDB" id="9775677at2"/>
<feature type="chain" id="PRO_5008538905" description="Peptidase M13" evidence="8">
    <location>
        <begin position="29"/>
        <end position="677"/>
    </location>
</feature>
<keyword evidence="5" id="KW-0378">Hydrolase</keyword>
<evidence type="ECO:0000256" key="4">
    <source>
        <dbReference type="ARBA" id="ARBA00022723"/>
    </source>
</evidence>
<protein>
    <recommendedName>
        <fullName evidence="13">Peptidase M13</fullName>
    </recommendedName>
</protein>
<name>A0A1B2I2U2_9BACT</name>
<keyword evidence="7" id="KW-0482">Metalloprotease</keyword>
<keyword evidence="6" id="KW-0862">Zinc</keyword>
<dbReference type="PANTHER" id="PTHR11733">
    <property type="entry name" value="ZINC METALLOPROTEASE FAMILY M13 NEPRILYSIN-RELATED"/>
    <property type="match status" value="1"/>
</dbReference>
<comment type="similarity">
    <text evidence="2">Belongs to the peptidase M13 family.</text>
</comment>
<evidence type="ECO:0000259" key="10">
    <source>
        <dbReference type="Pfam" id="PF05649"/>
    </source>
</evidence>
<keyword evidence="12" id="KW-1185">Reference proteome</keyword>
<dbReference type="Pfam" id="PF05649">
    <property type="entry name" value="Peptidase_M13_N"/>
    <property type="match status" value="1"/>
</dbReference>
<proteinExistence type="inferred from homology"/>
<dbReference type="Gene3D" id="1.10.1380.10">
    <property type="entry name" value="Neutral endopeptidase , domain2"/>
    <property type="match status" value="1"/>
</dbReference>
<evidence type="ECO:0000256" key="2">
    <source>
        <dbReference type="ARBA" id="ARBA00007357"/>
    </source>
</evidence>
<evidence type="ECO:0000259" key="9">
    <source>
        <dbReference type="Pfam" id="PF01431"/>
    </source>
</evidence>
<sequence>MIRSWTGVFKCAALLAVAFFGAAGGAEAAWVNSDIADFPAGAKAPAYHDDFHRSVNHDWLSKAKIRKGEVRIDSFSERSDEVEAQIKKLFKDRSLNSHEAALVQKFHGMLRDWKSRDRLGMEPVIPYVKRIEAIKDMEGLTAYLTDSRDPHLGSQLFDIGVMADRRDATNNTVAIATTGLLLTDADEYRAKELSPYAKRRKAANDEYIVKLLQKAGYDRKQAETMNEGLFRVENKLAERAMGLKEIYSPAAQAAIYNVRTKEQLTKASANFPLTAVIDSLGYGDSREFVLMEPKWLNSLNELYRPENLEDIKSYLIIRTLLSTANLLDRETRGWAVEHGNAVMGSSGAIPDDKYAYEMVSAYLGEPLGRLYAEKYADPKTKARIEEFIAKVVGYYRNMLHGESWLSESTRNKAVTKLDNLTVRVAYPDKWEDFSALDFKDTKEGGNLVEAVAAIADFERLRDVKLVNTKVDRSKWLADPQEVNAYYSPSDNSINIPAGILGGAFYSPKGGEEELLGGIGMVIGHEITHAFDTNGSQFDENGNFVNWWTEADRKAFDKRSKKISDYFSTLEVMPGVKADGELVLSEAIADLGGLSCVTAIGRGVPGFDFSKFFKAYARLWRNRKTKEAEEQRIKEDVHPLSYLRTNVNVQQIPEFYTAFGVKPGDGMYLAPEERVALW</sequence>
<evidence type="ECO:0000313" key="11">
    <source>
        <dbReference type="EMBL" id="ANZ44272.1"/>
    </source>
</evidence>
<feature type="domain" description="Peptidase M13 N-terminal" evidence="10">
    <location>
        <begin position="49"/>
        <end position="427"/>
    </location>
</feature>
<evidence type="ECO:0000256" key="6">
    <source>
        <dbReference type="ARBA" id="ARBA00022833"/>
    </source>
</evidence>
<dbReference type="RefSeq" id="WP_066743235.1">
    <property type="nucleotide sequence ID" value="NZ_CP016757.1"/>
</dbReference>
<feature type="domain" description="Peptidase M13 C-terminal" evidence="9">
    <location>
        <begin position="483"/>
        <end position="674"/>
    </location>
</feature>
<comment type="cofactor">
    <cofactor evidence="1">
        <name>Zn(2+)</name>
        <dbReference type="ChEBI" id="CHEBI:29105"/>
    </cofactor>
</comment>
<dbReference type="GO" id="GO:0046872">
    <property type="term" value="F:metal ion binding"/>
    <property type="evidence" value="ECO:0007669"/>
    <property type="project" value="UniProtKB-KW"/>
</dbReference>
<dbReference type="GO" id="GO:0016485">
    <property type="term" value="P:protein processing"/>
    <property type="evidence" value="ECO:0007669"/>
    <property type="project" value="TreeGrafter"/>
</dbReference>
<dbReference type="CDD" id="cd08662">
    <property type="entry name" value="M13"/>
    <property type="match status" value="1"/>
</dbReference>
<dbReference type="Pfam" id="PF01431">
    <property type="entry name" value="Peptidase_M13"/>
    <property type="match status" value="1"/>
</dbReference>
<dbReference type="InterPro" id="IPR018497">
    <property type="entry name" value="Peptidase_M13_C"/>
</dbReference>
<evidence type="ECO:0000256" key="7">
    <source>
        <dbReference type="ARBA" id="ARBA00023049"/>
    </source>
</evidence>
<evidence type="ECO:0000256" key="8">
    <source>
        <dbReference type="SAM" id="SignalP"/>
    </source>
</evidence>
<dbReference type="STRING" id="1197717.BED41_03715"/>